<dbReference type="PROSITE" id="PS50222">
    <property type="entry name" value="EF_HAND_2"/>
    <property type="match status" value="2"/>
</dbReference>
<feature type="domain" description="EF-hand" evidence="3">
    <location>
        <begin position="93"/>
        <end position="128"/>
    </location>
</feature>
<reference evidence="4" key="1">
    <citation type="submission" date="2021-02" db="EMBL/GenBank/DDBJ databases">
        <authorList>
            <person name="Dougan E. K."/>
            <person name="Rhodes N."/>
            <person name="Thang M."/>
            <person name="Chan C."/>
        </authorList>
    </citation>
    <scope>NUCLEOTIDE SEQUENCE</scope>
</reference>
<keyword evidence="1" id="KW-0106">Calcium</keyword>
<feature type="domain" description="EF-hand" evidence="3">
    <location>
        <begin position="129"/>
        <end position="162"/>
    </location>
</feature>
<protein>
    <recommendedName>
        <fullName evidence="3">EF-hand domain-containing protein</fullName>
    </recommendedName>
</protein>
<dbReference type="SMART" id="SM00054">
    <property type="entry name" value="EFh"/>
    <property type="match status" value="3"/>
</dbReference>
<dbReference type="InterPro" id="IPR002048">
    <property type="entry name" value="EF_hand_dom"/>
</dbReference>
<dbReference type="AlphaFoldDB" id="A0A812IA71"/>
<dbReference type="PROSITE" id="PS00018">
    <property type="entry name" value="EF_HAND_1"/>
    <property type="match status" value="1"/>
</dbReference>
<dbReference type="OrthoDB" id="427950at2759"/>
<name>A0A812IA71_9DINO</name>
<feature type="compositionally biased region" description="Low complexity" evidence="2">
    <location>
        <begin position="253"/>
        <end position="281"/>
    </location>
</feature>
<feature type="region of interest" description="Disordered" evidence="2">
    <location>
        <begin position="234"/>
        <end position="306"/>
    </location>
</feature>
<dbReference type="InterPro" id="IPR011992">
    <property type="entry name" value="EF-hand-dom_pair"/>
</dbReference>
<proteinExistence type="predicted"/>
<dbReference type="Proteomes" id="UP000604046">
    <property type="component" value="Unassembled WGS sequence"/>
</dbReference>
<gene>
    <name evidence="4" type="ORF">SNAT2548_LOCUS3310</name>
</gene>
<dbReference type="Gene3D" id="1.10.238.10">
    <property type="entry name" value="EF-hand"/>
    <property type="match status" value="1"/>
</dbReference>
<dbReference type="Pfam" id="PF13499">
    <property type="entry name" value="EF-hand_7"/>
    <property type="match status" value="1"/>
</dbReference>
<evidence type="ECO:0000313" key="4">
    <source>
        <dbReference type="EMBL" id="CAE7027091.1"/>
    </source>
</evidence>
<dbReference type="CDD" id="cd00051">
    <property type="entry name" value="EFh"/>
    <property type="match status" value="1"/>
</dbReference>
<comment type="caution">
    <text evidence="4">The sequence shown here is derived from an EMBL/GenBank/DDBJ whole genome shotgun (WGS) entry which is preliminary data.</text>
</comment>
<evidence type="ECO:0000313" key="5">
    <source>
        <dbReference type="Proteomes" id="UP000604046"/>
    </source>
</evidence>
<evidence type="ECO:0000259" key="3">
    <source>
        <dbReference type="PROSITE" id="PS50222"/>
    </source>
</evidence>
<dbReference type="InterPro" id="IPR018247">
    <property type="entry name" value="EF_Hand_1_Ca_BS"/>
</dbReference>
<dbReference type="GO" id="GO:0005509">
    <property type="term" value="F:calcium ion binding"/>
    <property type="evidence" value="ECO:0007669"/>
    <property type="project" value="InterPro"/>
</dbReference>
<dbReference type="SUPFAM" id="SSF47473">
    <property type="entry name" value="EF-hand"/>
    <property type="match status" value="1"/>
</dbReference>
<evidence type="ECO:0000256" key="1">
    <source>
        <dbReference type="ARBA" id="ARBA00022837"/>
    </source>
</evidence>
<sequence>MVSPSNVDTPGVKRRKSILVTEALDLIDQNHAGDLGQDEVETLLAAMGLQEEDAKKVLSTVFDGLLTTTYESVTDAILTYTCVTEGTLETMLGRVMLFKRAFRKIDIDGNSKLSFAEIVAMLESLDMEKKYAADVFSFLDADDSGEITWQEFVRGVSHERFSVLFPQITLEALVDLPSSLAQDRIVSAEEEAEAVKGLPAMEKTLYWLISLMYGPSSRSRIAPAEDEDDMTNCVARGNASEPLPGQRGLNFVSENSENSSSSSSSSSSSDSELTATTSESSHALEQVLNVNQPWPDSPYAVKSRKAREVIVITRTQPKNPDKAGW</sequence>
<evidence type="ECO:0000256" key="2">
    <source>
        <dbReference type="SAM" id="MobiDB-lite"/>
    </source>
</evidence>
<keyword evidence="5" id="KW-1185">Reference proteome</keyword>
<organism evidence="4 5">
    <name type="scientific">Symbiodinium natans</name>
    <dbReference type="NCBI Taxonomy" id="878477"/>
    <lineage>
        <taxon>Eukaryota</taxon>
        <taxon>Sar</taxon>
        <taxon>Alveolata</taxon>
        <taxon>Dinophyceae</taxon>
        <taxon>Suessiales</taxon>
        <taxon>Symbiodiniaceae</taxon>
        <taxon>Symbiodinium</taxon>
    </lineage>
</organism>
<accession>A0A812IA71</accession>
<dbReference type="EMBL" id="CAJNDS010000202">
    <property type="protein sequence ID" value="CAE7027091.1"/>
    <property type="molecule type" value="Genomic_DNA"/>
</dbReference>